<protein>
    <submittedName>
        <fullName evidence="3">Uncharacterized protein</fullName>
    </submittedName>
</protein>
<sequence length="476" mass="51379" precursor="true">MSCLKIFQKTALLGGVIAIFALSGSLALAADTADLTYTPQVGETQIVKAVVEVTGDLKLNADGTKVERLPIQVTAELDYVQRLTTAGGAPGTKAATDGRMLRYYRSATAKMKLRDSEMQQTLADDRRLIVADVAGDEALLFSPAGPITREELELVDAPASQLITAALLPGKTVSTGDTWTYDDAVVCRLLGLEAVQEQKIVAKLDKIEIGVAMISLEGKVAGAVGGVASDIELKGRVNFDLGTKMVTWLVLAIRENRSIGHAQPGFEAVTKLRMVAAPAASPPELAAEQLTGLPLEKSAGSSLMLLRSPRGGYELIHDRRWRTMVDRSDVTILRMVDRGDLVAQCNITRLPPLGKDKQLTMDGFQNDIRRTLGKSFGDIVDANELQSEAGLRILRVTAAGNTQDLPIQWTYYHVSNPAGEQLSLVVTMESKLVEKFPQVDRELTSNLRLLDLPKPTPALNKPKIESATVKPATSTK</sequence>
<accession>D2R5P8</accession>
<reference evidence="3 4" key="1">
    <citation type="journal article" date="2009" name="Stand. Genomic Sci.">
        <title>Complete genome sequence of Pirellula staleyi type strain (ATCC 27377).</title>
        <authorList>
            <person name="Clum A."/>
            <person name="Tindall B.J."/>
            <person name="Sikorski J."/>
            <person name="Ivanova N."/>
            <person name="Mavrommatis K."/>
            <person name="Lucas S."/>
            <person name="Glavina del Rio T."/>
            <person name="Nolan M."/>
            <person name="Chen F."/>
            <person name="Tice H."/>
            <person name="Pitluck S."/>
            <person name="Cheng J.F."/>
            <person name="Chertkov O."/>
            <person name="Brettin T."/>
            <person name="Han C."/>
            <person name="Detter J.C."/>
            <person name="Kuske C."/>
            <person name="Bruce D."/>
            <person name="Goodwin L."/>
            <person name="Ovchinikova G."/>
            <person name="Pati A."/>
            <person name="Mikhailova N."/>
            <person name="Chen A."/>
            <person name="Palaniappan K."/>
            <person name="Land M."/>
            <person name="Hauser L."/>
            <person name="Chang Y.J."/>
            <person name="Jeffries C.D."/>
            <person name="Chain P."/>
            <person name="Rohde M."/>
            <person name="Goker M."/>
            <person name="Bristow J."/>
            <person name="Eisen J.A."/>
            <person name="Markowitz V."/>
            <person name="Hugenholtz P."/>
            <person name="Kyrpides N.C."/>
            <person name="Klenk H.P."/>
            <person name="Lapidus A."/>
        </authorList>
    </citation>
    <scope>NUCLEOTIDE SEQUENCE [LARGE SCALE GENOMIC DNA]</scope>
    <source>
        <strain evidence="4">ATCC 27377 / DSM 6068 / ICPB 4128</strain>
    </source>
</reference>
<proteinExistence type="predicted"/>
<evidence type="ECO:0000256" key="1">
    <source>
        <dbReference type="SAM" id="MobiDB-lite"/>
    </source>
</evidence>
<name>D2R5P8_PIRSD</name>
<dbReference type="AlphaFoldDB" id="D2R5P8"/>
<gene>
    <name evidence="3" type="ordered locus">Psta_2561</name>
</gene>
<dbReference type="Proteomes" id="UP000001887">
    <property type="component" value="Chromosome"/>
</dbReference>
<dbReference type="KEGG" id="psl:Psta_2561"/>
<dbReference type="EMBL" id="CP001848">
    <property type="protein sequence ID" value="ADB17230.1"/>
    <property type="molecule type" value="Genomic_DNA"/>
</dbReference>
<feature type="signal peptide" evidence="2">
    <location>
        <begin position="1"/>
        <end position="29"/>
    </location>
</feature>
<dbReference type="eggNOG" id="ENOG5032I6D">
    <property type="taxonomic scope" value="Bacteria"/>
</dbReference>
<dbReference type="OrthoDB" id="280947at2"/>
<evidence type="ECO:0000256" key="2">
    <source>
        <dbReference type="SAM" id="SignalP"/>
    </source>
</evidence>
<feature type="chain" id="PRO_5003036214" evidence="2">
    <location>
        <begin position="30"/>
        <end position="476"/>
    </location>
</feature>
<keyword evidence="4" id="KW-1185">Reference proteome</keyword>
<feature type="region of interest" description="Disordered" evidence="1">
    <location>
        <begin position="454"/>
        <end position="476"/>
    </location>
</feature>
<organism evidence="3 4">
    <name type="scientific">Pirellula staleyi (strain ATCC 27377 / DSM 6068 / ICPB 4128)</name>
    <name type="common">Pirella staleyi</name>
    <dbReference type="NCBI Taxonomy" id="530564"/>
    <lineage>
        <taxon>Bacteria</taxon>
        <taxon>Pseudomonadati</taxon>
        <taxon>Planctomycetota</taxon>
        <taxon>Planctomycetia</taxon>
        <taxon>Pirellulales</taxon>
        <taxon>Pirellulaceae</taxon>
        <taxon>Pirellula</taxon>
    </lineage>
</organism>
<evidence type="ECO:0000313" key="3">
    <source>
        <dbReference type="EMBL" id="ADB17230.1"/>
    </source>
</evidence>
<keyword evidence="2" id="KW-0732">Signal</keyword>
<dbReference type="HOGENOM" id="CLU_037946_0_0_0"/>
<evidence type="ECO:0000313" key="4">
    <source>
        <dbReference type="Proteomes" id="UP000001887"/>
    </source>
</evidence>